<evidence type="ECO:0000256" key="1">
    <source>
        <dbReference type="ARBA" id="ARBA00022741"/>
    </source>
</evidence>
<comment type="caution">
    <text evidence="6">The sequence shown here is derived from an EMBL/GenBank/DDBJ whole genome shotgun (WGS) entry which is preliminary data.</text>
</comment>
<dbReference type="Proteomes" id="UP000753908">
    <property type="component" value="Unassembled WGS sequence"/>
</dbReference>
<organism evidence="6 7">
    <name type="scientific">Symplocastrum torsivum CPER-KK1</name>
    <dbReference type="NCBI Taxonomy" id="450513"/>
    <lineage>
        <taxon>Bacteria</taxon>
        <taxon>Bacillati</taxon>
        <taxon>Cyanobacteriota</taxon>
        <taxon>Cyanophyceae</taxon>
        <taxon>Oscillatoriophycideae</taxon>
        <taxon>Oscillatoriales</taxon>
        <taxon>Microcoleaceae</taxon>
        <taxon>Symplocastrum</taxon>
    </lineage>
</organism>
<dbReference type="PANTHER" id="PTHR43788:SF6">
    <property type="entry name" value="DNA HELICASE B"/>
    <property type="match status" value="1"/>
</dbReference>
<proteinExistence type="predicted"/>
<dbReference type="Gene3D" id="2.30.30.940">
    <property type="match status" value="1"/>
</dbReference>
<feature type="domain" description="ATP-dependent RecD2 DNA helicase SH3" evidence="5">
    <location>
        <begin position="512"/>
        <end position="578"/>
    </location>
</feature>
<keyword evidence="2" id="KW-0067">ATP-binding</keyword>
<dbReference type="GO" id="GO:0009338">
    <property type="term" value="C:exodeoxyribonuclease V complex"/>
    <property type="evidence" value="ECO:0007669"/>
    <property type="project" value="TreeGrafter"/>
</dbReference>
<dbReference type="PANTHER" id="PTHR43788">
    <property type="entry name" value="DNA2/NAM7 HELICASE FAMILY MEMBER"/>
    <property type="match status" value="1"/>
</dbReference>
<evidence type="ECO:0000259" key="5">
    <source>
        <dbReference type="Pfam" id="PF18335"/>
    </source>
</evidence>
<dbReference type="CDD" id="cd18809">
    <property type="entry name" value="SF1_C_RecD"/>
    <property type="match status" value="1"/>
</dbReference>
<dbReference type="Gene3D" id="1.10.10.2220">
    <property type="match status" value="1"/>
</dbReference>
<evidence type="ECO:0000313" key="7">
    <source>
        <dbReference type="Proteomes" id="UP000753908"/>
    </source>
</evidence>
<evidence type="ECO:0000259" key="4">
    <source>
        <dbReference type="Pfam" id="PF14490"/>
    </source>
</evidence>
<name>A0A951PP22_9CYAN</name>
<feature type="domain" description="UvrD-like helicase C-terminal" evidence="3">
    <location>
        <begin position="596"/>
        <end position="637"/>
    </location>
</feature>
<evidence type="ECO:0000313" key="6">
    <source>
        <dbReference type="EMBL" id="MBW4546617.1"/>
    </source>
</evidence>
<dbReference type="GO" id="GO:0017116">
    <property type="term" value="F:single-stranded DNA helicase activity"/>
    <property type="evidence" value="ECO:0007669"/>
    <property type="project" value="TreeGrafter"/>
</dbReference>
<dbReference type="GO" id="GO:0005524">
    <property type="term" value="F:ATP binding"/>
    <property type="evidence" value="ECO:0007669"/>
    <property type="project" value="UniProtKB-KW"/>
</dbReference>
<dbReference type="InterPro" id="IPR027417">
    <property type="entry name" value="P-loop_NTPase"/>
</dbReference>
<keyword evidence="1" id="KW-0547">Nucleotide-binding</keyword>
<protein>
    <submittedName>
        <fullName evidence="6">AAA family ATPase</fullName>
    </submittedName>
</protein>
<dbReference type="Pfam" id="PF13245">
    <property type="entry name" value="AAA_19"/>
    <property type="match status" value="1"/>
</dbReference>
<dbReference type="InterPro" id="IPR041451">
    <property type="entry name" value="RecD2_SH13"/>
</dbReference>
<dbReference type="Pfam" id="PF14490">
    <property type="entry name" value="HHH_RecD2"/>
    <property type="match status" value="1"/>
</dbReference>
<dbReference type="InterPro" id="IPR029493">
    <property type="entry name" value="RecD2-like_HHH"/>
</dbReference>
<reference evidence="6" key="2">
    <citation type="journal article" date="2022" name="Microbiol. Resour. Announc.">
        <title>Metagenome Sequencing to Explore Phylogenomics of Terrestrial Cyanobacteria.</title>
        <authorList>
            <person name="Ward R.D."/>
            <person name="Stajich J.E."/>
            <person name="Johansen J.R."/>
            <person name="Huntemann M."/>
            <person name="Clum A."/>
            <person name="Foster B."/>
            <person name="Foster B."/>
            <person name="Roux S."/>
            <person name="Palaniappan K."/>
            <person name="Varghese N."/>
            <person name="Mukherjee S."/>
            <person name="Reddy T.B.K."/>
            <person name="Daum C."/>
            <person name="Copeland A."/>
            <person name="Chen I.A."/>
            <person name="Ivanova N.N."/>
            <person name="Kyrpides N.C."/>
            <person name="Shapiro N."/>
            <person name="Eloe-Fadrosh E.A."/>
            <person name="Pietrasiak N."/>
        </authorList>
    </citation>
    <scope>NUCLEOTIDE SEQUENCE</scope>
    <source>
        <strain evidence="6">CPER-KK1</strain>
    </source>
</reference>
<dbReference type="AlphaFoldDB" id="A0A951PP22"/>
<dbReference type="InterPro" id="IPR027785">
    <property type="entry name" value="UvrD-like_helicase_C"/>
</dbReference>
<dbReference type="Gene3D" id="3.40.50.300">
    <property type="entry name" value="P-loop containing nucleotide triphosphate hydrolases"/>
    <property type="match status" value="2"/>
</dbReference>
<evidence type="ECO:0000256" key="2">
    <source>
        <dbReference type="ARBA" id="ARBA00022840"/>
    </source>
</evidence>
<dbReference type="SUPFAM" id="SSF47781">
    <property type="entry name" value="RuvA domain 2-like"/>
    <property type="match status" value="1"/>
</dbReference>
<dbReference type="EMBL" id="JAHHIF010000027">
    <property type="protein sequence ID" value="MBW4546617.1"/>
    <property type="molecule type" value="Genomic_DNA"/>
</dbReference>
<evidence type="ECO:0000259" key="3">
    <source>
        <dbReference type="Pfam" id="PF13538"/>
    </source>
</evidence>
<dbReference type="InterPro" id="IPR010994">
    <property type="entry name" value="RuvA_2-like"/>
</dbReference>
<accession>A0A951PP22</accession>
<dbReference type="Pfam" id="PF13538">
    <property type="entry name" value="UvrD_C_2"/>
    <property type="match status" value="1"/>
</dbReference>
<dbReference type="InterPro" id="IPR050534">
    <property type="entry name" value="Coronavir_polyprotein_1ab"/>
</dbReference>
<dbReference type="SUPFAM" id="SSF52540">
    <property type="entry name" value="P-loop containing nucleoside triphosphate hydrolases"/>
    <property type="match status" value="2"/>
</dbReference>
<dbReference type="CDD" id="cd17933">
    <property type="entry name" value="DEXSc_RecD-like"/>
    <property type="match status" value="1"/>
</dbReference>
<gene>
    <name evidence="6" type="ORF">KME25_19550</name>
</gene>
<dbReference type="GO" id="GO:0006310">
    <property type="term" value="P:DNA recombination"/>
    <property type="evidence" value="ECO:0007669"/>
    <property type="project" value="TreeGrafter"/>
</dbReference>
<feature type="domain" description="ATP-dependent RecD2 DNA helicase-like helix-hairpin-helix" evidence="4">
    <location>
        <begin position="86"/>
        <end position="172"/>
    </location>
</feature>
<dbReference type="Pfam" id="PF18335">
    <property type="entry name" value="SH3_13"/>
    <property type="match status" value="1"/>
</dbReference>
<sequence length="771" mass="85476">MLEFNPVNNTTPIPELTAPEIEQYLASGLFRGIGKKTAALLVSHFGADTLNVLEHAREQLSQIPTLTRYRIGTITGAWRDSQTNPVRGAIAWLLGLSTPLGLTLKLCERYGHQTEAILKSNPYRIIDEVEGIGFKTADALALAIGISPSGIERYSQGILQALKDGLSEGHCFVPESQLLIRALELLTCPKSTPDSWDVQAAIQLGIANQTLVEGNSNGSIYLYRVYRAELNVALLVKAFLAGQQQPTEHLEHWLHQWEQASFREFNRLSTEQRSALFMAWAHPLSILTGGPGRGKTHILKYLVEWLCAKGVKLALVAPTGKAANRMRDATGCEAQTIHRLLQWQGHGQSFRYNQNNPLPIDWLIVDEFSMVDLFLFNSLLKALLPTTRILLVGDFNQLPSVGAGMVLRDLILSSLIPTTQLQTIYRQRHESAIVYAAQEVLSGEVPALHQFNQPSQWMDVGDCAMLCRPTPNSVADAIVELALQMKADNIDLNQQLMVLAPQKQGPAGVKALNARMHPIFNPKKDGEPEVVTGEVVYRVGDRVIQLVNRYDTTPAVMNGESGWVIAVEPKQKRVTVEFEGGAIVEYLPGNFEQIMHAYCLTCHKSQGSEFQYVIMPLVLSNRRMLTRQLLYTTMTRAVGTFIAVGQLEALAHAVVADKPARRYTQLTTFLLTPEADLTRTIRSLGAGGGLNQKKQGLSVTIASRLRERKLSATKGQMTSLGSLALRLYEDKFGHRPPKQLEVVEGMRFKTYHYAVEAVDLIDRAIDLVLNP</sequence>
<reference evidence="6" key="1">
    <citation type="submission" date="2021-05" db="EMBL/GenBank/DDBJ databases">
        <authorList>
            <person name="Pietrasiak N."/>
            <person name="Ward R."/>
            <person name="Stajich J.E."/>
            <person name="Kurbessoian T."/>
        </authorList>
    </citation>
    <scope>NUCLEOTIDE SEQUENCE</scope>
    <source>
        <strain evidence="6">CPER-KK1</strain>
    </source>
</reference>